<proteinExistence type="predicted"/>
<dbReference type="AlphaFoldDB" id="A0A845FU58"/>
<dbReference type="InterPro" id="IPR046342">
    <property type="entry name" value="CBS_dom_sf"/>
</dbReference>
<protein>
    <submittedName>
        <fullName evidence="4">CBS domain-containing protein</fullName>
    </submittedName>
</protein>
<dbReference type="PANTHER" id="PTHR43080:SF2">
    <property type="entry name" value="CBS DOMAIN-CONTAINING PROTEIN"/>
    <property type="match status" value="1"/>
</dbReference>
<feature type="domain" description="CBS" evidence="3">
    <location>
        <begin position="73"/>
        <end position="131"/>
    </location>
</feature>
<evidence type="ECO:0000256" key="2">
    <source>
        <dbReference type="PROSITE-ProRule" id="PRU00703"/>
    </source>
</evidence>
<dbReference type="Pfam" id="PF00571">
    <property type="entry name" value="CBS"/>
    <property type="match status" value="2"/>
</dbReference>
<evidence type="ECO:0000259" key="3">
    <source>
        <dbReference type="PROSITE" id="PS51371"/>
    </source>
</evidence>
<dbReference type="InterPro" id="IPR000644">
    <property type="entry name" value="CBS_dom"/>
</dbReference>
<sequence>MKTIADIMSRDVTSVSPDETIRQAAELMDDLDVGALPVTEGHRLVGMITDRDITIRATAAGLGPEETLVTEVMTEDICYCYEDQSIEEVMDDMGDIQVRRVPVVSRDDHKLVGIVAMADLVRDEAMEGRTVETLRDISSPVPPM</sequence>
<name>A0A845FU58_9BURK</name>
<dbReference type="EMBL" id="WWCW01000003">
    <property type="protein sequence ID" value="MYM85973.1"/>
    <property type="molecule type" value="Genomic_DNA"/>
</dbReference>
<evidence type="ECO:0000256" key="1">
    <source>
        <dbReference type="ARBA" id="ARBA00023122"/>
    </source>
</evidence>
<dbReference type="RefSeq" id="WP_161095276.1">
    <property type="nucleotide sequence ID" value="NZ_WWCW01000003.1"/>
</dbReference>
<dbReference type="CDD" id="cd04622">
    <property type="entry name" value="CBS_pair_HRP1_like"/>
    <property type="match status" value="1"/>
</dbReference>
<comment type="caution">
    <text evidence="4">The sequence shown here is derived from an EMBL/GenBank/DDBJ whole genome shotgun (WGS) entry which is preliminary data.</text>
</comment>
<dbReference type="InterPro" id="IPR051257">
    <property type="entry name" value="Diverse_CBS-Domain"/>
</dbReference>
<organism evidence="4 5">
    <name type="scientific">Duganella vulcania</name>
    <dbReference type="NCBI Taxonomy" id="2692166"/>
    <lineage>
        <taxon>Bacteria</taxon>
        <taxon>Pseudomonadati</taxon>
        <taxon>Pseudomonadota</taxon>
        <taxon>Betaproteobacteria</taxon>
        <taxon>Burkholderiales</taxon>
        <taxon>Oxalobacteraceae</taxon>
        <taxon>Telluria group</taxon>
        <taxon>Duganella</taxon>
    </lineage>
</organism>
<feature type="domain" description="CBS" evidence="3">
    <location>
        <begin position="8"/>
        <end position="65"/>
    </location>
</feature>
<reference evidence="4 5" key="1">
    <citation type="submission" date="2020-01" db="EMBL/GenBank/DDBJ databases">
        <title>Novel species isolated from a subtropical stream in China.</title>
        <authorList>
            <person name="Lu H."/>
        </authorList>
    </citation>
    <scope>NUCLEOTIDE SEQUENCE [LARGE SCALE GENOMIC DNA]</scope>
    <source>
        <strain evidence="4 5">FT82W</strain>
    </source>
</reference>
<dbReference type="Gene3D" id="3.10.580.10">
    <property type="entry name" value="CBS-domain"/>
    <property type="match status" value="1"/>
</dbReference>
<accession>A0A845FU58</accession>
<dbReference type="Proteomes" id="UP000470302">
    <property type="component" value="Unassembled WGS sequence"/>
</dbReference>
<dbReference type="SMART" id="SM00116">
    <property type="entry name" value="CBS"/>
    <property type="match status" value="2"/>
</dbReference>
<evidence type="ECO:0000313" key="4">
    <source>
        <dbReference type="EMBL" id="MYM85973.1"/>
    </source>
</evidence>
<dbReference type="SUPFAM" id="SSF54631">
    <property type="entry name" value="CBS-domain pair"/>
    <property type="match status" value="1"/>
</dbReference>
<gene>
    <name evidence="4" type="ORF">GTP91_02130</name>
</gene>
<evidence type="ECO:0000313" key="5">
    <source>
        <dbReference type="Proteomes" id="UP000470302"/>
    </source>
</evidence>
<dbReference type="PROSITE" id="PS51371">
    <property type="entry name" value="CBS"/>
    <property type="match status" value="2"/>
</dbReference>
<dbReference type="PANTHER" id="PTHR43080">
    <property type="entry name" value="CBS DOMAIN-CONTAINING PROTEIN CBSX3, MITOCHONDRIAL"/>
    <property type="match status" value="1"/>
</dbReference>
<keyword evidence="1 2" id="KW-0129">CBS domain</keyword>